<keyword evidence="2" id="KW-1185">Reference proteome</keyword>
<evidence type="ECO:0000313" key="2">
    <source>
        <dbReference type="Proteomes" id="UP000010824"/>
    </source>
</evidence>
<dbReference type="PANTHER" id="PTHR35866">
    <property type="entry name" value="PUTATIVE-RELATED"/>
    <property type="match status" value="1"/>
</dbReference>
<dbReference type="InterPro" id="IPR005358">
    <property type="entry name" value="Puta_zinc/iron-chelating_dom"/>
</dbReference>
<accession>L0HIF2</accession>
<gene>
    <name evidence="1" type="ordered locus">Metfor_2568</name>
</gene>
<reference evidence="2" key="1">
    <citation type="submission" date="2011-12" db="EMBL/GenBank/DDBJ databases">
        <title>Complete sequence of Methanoregula formicicum SMSP.</title>
        <authorList>
            <person name="Lucas S."/>
            <person name="Han J."/>
            <person name="Lapidus A."/>
            <person name="Cheng J.-F."/>
            <person name="Goodwin L."/>
            <person name="Pitluck S."/>
            <person name="Peters L."/>
            <person name="Ovchinnikova G."/>
            <person name="Teshima H."/>
            <person name="Detter J.C."/>
            <person name="Han C."/>
            <person name="Tapia R."/>
            <person name="Land M."/>
            <person name="Hauser L."/>
            <person name="Kyrpides N."/>
            <person name="Ivanova N."/>
            <person name="Pagani I."/>
            <person name="Imachi H."/>
            <person name="Tamaki H."/>
            <person name="Sekiguchi Y."/>
            <person name="Kamagata Y."/>
            <person name="Cadillo-Quiroz H."/>
            <person name="Zinder S."/>
            <person name="Liu W.-T."/>
            <person name="Woyke T."/>
        </authorList>
    </citation>
    <scope>NUCLEOTIDE SEQUENCE [LARGE SCALE GENOMIC DNA]</scope>
    <source>
        <strain evidence="2">DSM 22288 / NBRC 105244 / SMSP</strain>
    </source>
</reference>
<evidence type="ECO:0000313" key="1">
    <source>
        <dbReference type="EMBL" id="AGB03561.1"/>
    </source>
</evidence>
<dbReference type="EMBL" id="CP003167">
    <property type="protein sequence ID" value="AGB03561.1"/>
    <property type="molecule type" value="Genomic_DNA"/>
</dbReference>
<dbReference type="OrthoDB" id="36424at2157"/>
<dbReference type="Pfam" id="PF03692">
    <property type="entry name" value="CxxCxxCC"/>
    <property type="match status" value="1"/>
</dbReference>
<sequence>MITVSLVPIPLRITALVQERNSLFEYPHEQLAGIIREIKFHCTCCARCCTRAFNGHVFLLDRDVAAVKKIDPDALEPAPDPEFCDQNGTFYVSGYALRAKGDDAGSCWFLENGRCRIYDNRFSICRIYPYMLHREPDAWGTVDWRQISGLEQHGEYDAEISEDEAMAIARETKEYEDAFLAQEIAFLEYMKEYFTQNHLKHVQKVYDDRMRAFSRGYPVRIMVFCDGGLEEHTIRREETSR</sequence>
<name>L0HIF2_METFS</name>
<protein>
    <submittedName>
        <fullName evidence="1">Putative Fe-S oxidoreductase</fullName>
    </submittedName>
</protein>
<dbReference type="RefSeq" id="WP_015286523.1">
    <property type="nucleotide sequence ID" value="NC_019943.1"/>
</dbReference>
<dbReference type="eggNOG" id="arCOG02581">
    <property type="taxonomic scope" value="Archaea"/>
</dbReference>
<dbReference type="KEGG" id="mfo:Metfor_2568"/>
<dbReference type="PANTHER" id="PTHR35866:SF1">
    <property type="entry name" value="YKGJ FAMILY CYSTEINE CLUSTER PROTEIN"/>
    <property type="match status" value="1"/>
</dbReference>
<dbReference type="Proteomes" id="UP000010824">
    <property type="component" value="Chromosome"/>
</dbReference>
<reference evidence="1 2" key="2">
    <citation type="journal article" date="2014" name="Genome Announc.">
        <title>Complete Genome Sequence of Methanoregula formicica SMSPT, a Mesophilic Hydrogenotrophic Methanogen Isolated from a Methanogenic Upflow Anaerobic Sludge Blanket Reactor.</title>
        <authorList>
            <person name="Yamamoto K."/>
            <person name="Tamaki H."/>
            <person name="Cadillo-Quiroz H."/>
            <person name="Imachi H."/>
            <person name="Kyrpides N."/>
            <person name="Woyke T."/>
            <person name="Goodwin L."/>
            <person name="Zinder S.H."/>
            <person name="Kamagata Y."/>
            <person name="Liu W.T."/>
        </authorList>
    </citation>
    <scope>NUCLEOTIDE SEQUENCE [LARGE SCALE GENOMIC DNA]</scope>
    <source>
        <strain evidence="2">DSM 22288 / NBRC 105244 / SMSP</strain>
    </source>
</reference>
<dbReference type="AlphaFoldDB" id="L0HIF2"/>
<dbReference type="GeneID" id="14309960"/>
<dbReference type="InParanoid" id="L0HIF2"/>
<dbReference type="HOGENOM" id="CLU_1149820_0_0_2"/>
<organism evidence="1 2">
    <name type="scientific">Methanoregula formicica (strain DSM 22288 / NBRC 105244 / SMSP)</name>
    <dbReference type="NCBI Taxonomy" id="593750"/>
    <lineage>
        <taxon>Archaea</taxon>
        <taxon>Methanobacteriati</taxon>
        <taxon>Methanobacteriota</taxon>
        <taxon>Stenosarchaea group</taxon>
        <taxon>Methanomicrobia</taxon>
        <taxon>Methanomicrobiales</taxon>
        <taxon>Methanoregulaceae</taxon>
        <taxon>Methanoregula</taxon>
    </lineage>
</organism>
<proteinExistence type="predicted"/>